<comment type="caution">
    <text evidence="1">The sequence shown here is derived from an EMBL/GenBank/DDBJ whole genome shotgun (WGS) entry which is preliminary data.</text>
</comment>
<evidence type="ECO:0000313" key="1">
    <source>
        <dbReference type="EMBL" id="TMI71975.1"/>
    </source>
</evidence>
<organism evidence="1 2">
    <name type="scientific">Candidatus Segetimicrobium genomatis</name>
    <dbReference type="NCBI Taxonomy" id="2569760"/>
    <lineage>
        <taxon>Bacteria</taxon>
        <taxon>Bacillati</taxon>
        <taxon>Candidatus Sysuimicrobiota</taxon>
        <taxon>Candidatus Sysuimicrobiia</taxon>
        <taxon>Candidatus Sysuimicrobiales</taxon>
        <taxon>Candidatus Segetimicrobiaceae</taxon>
        <taxon>Candidatus Segetimicrobium</taxon>
    </lineage>
</organism>
<evidence type="ECO:0000313" key="2">
    <source>
        <dbReference type="Proteomes" id="UP000318834"/>
    </source>
</evidence>
<gene>
    <name evidence="1" type="ORF">E6H05_11700</name>
</gene>
<proteinExistence type="predicted"/>
<reference evidence="1 2" key="1">
    <citation type="journal article" date="2019" name="Nat. Microbiol.">
        <title>Mediterranean grassland soil C-N compound turnover is dependent on rainfall and depth, and is mediated by genomically divergent microorganisms.</title>
        <authorList>
            <person name="Diamond S."/>
            <person name="Andeer P.F."/>
            <person name="Li Z."/>
            <person name="Crits-Christoph A."/>
            <person name="Burstein D."/>
            <person name="Anantharaman K."/>
            <person name="Lane K.R."/>
            <person name="Thomas B.C."/>
            <person name="Pan C."/>
            <person name="Northen T.R."/>
            <person name="Banfield J.F."/>
        </authorList>
    </citation>
    <scope>NUCLEOTIDE SEQUENCE [LARGE SCALE GENOMIC DNA]</scope>
    <source>
        <strain evidence="1">NP_8</strain>
    </source>
</reference>
<evidence type="ECO:0008006" key="3">
    <source>
        <dbReference type="Google" id="ProtNLM"/>
    </source>
</evidence>
<protein>
    <recommendedName>
        <fullName evidence="3">GyrI-like domain-containing protein</fullName>
    </recommendedName>
</protein>
<dbReference type="AlphaFoldDB" id="A0A537IL13"/>
<dbReference type="Proteomes" id="UP000318834">
    <property type="component" value="Unassembled WGS sequence"/>
</dbReference>
<sequence>METTLSDIPMMCLVADGGPEGAREAFNRLESKLPSLRGRKFYGTFHPTTGEYRACVACVPGDDPGRLGLAAGVIPGGLYLREKMKNWTSRTDEIGKMFMAMGERERQRVDSSRPSIEFYRSQDELILLLPISPEQKPSESG</sequence>
<accession>A0A537IL13</accession>
<dbReference type="EMBL" id="VBAP01000096">
    <property type="protein sequence ID" value="TMI71975.1"/>
    <property type="molecule type" value="Genomic_DNA"/>
</dbReference>
<name>A0A537IL13_9BACT</name>